<dbReference type="PANTHER" id="PTHR11851:SF49">
    <property type="entry name" value="MITOCHONDRIAL-PROCESSING PEPTIDASE SUBUNIT ALPHA"/>
    <property type="match status" value="1"/>
</dbReference>
<feature type="domain" description="Peptidase M16 N-terminal" evidence="3">
    <location>
        <begin position="14"/>
        <end position="159"/>
    </location>
</feature>
<dbReference type="GO" id="GO:0006508">
    <property type="term" value="P:proteolysis"/>
    <property type="evidence" value="ECO:0007669"/>
    <property type="project" value="InterPro"/>
</dbReference>
<dbReference type="GO" id="GO:0004222">
    <property type="term" value="F:metalloendopeptidase activity"/>
    <property type="evidence" value="ECO:0007669"/>
    <property type="project" value="InterPro"/>
</dbReference>
<dbReference type="InterPro" id="IPR007863">
    <property type="entry name" value="Peptidase_M16_C"/>
</dbReference>
<evidence type="ECO:0008006" key="7">
    <source>
        <dbReference type="Google" id="ProtNLM"/>
    </source>
</evidence>
<comment type="similarity">
    <text evidence="1 2">Belongs to the peptidase M16 family.</text>
</comment>
<evidence type="ECO:0000259" key="4">
    <source>
        <dbReference type="Pfam" id="PF05193"/>
    </source>
</evidence>
<dbReference type="InterPro" id="IPR011249">
    <property type="entry name" value="Metalloenz_LuxS/M16"/>
</dbReference>
<dbReference type="FunFam" id="3.30.830.10:FF:000008">
    <property type="entry name" value="Mitochondrial-processing peptidase subunit beta"/>
    <property type="match status" value="1"/>
</dbReference>
<dbReference type="Proteomes" id="UP000178735">
    <property type="component" value="Unassembled WGS sequence"/>
</dbReference>
<sequence>MQKRIVLDNGMTLVLENTSTVRSICLGVWVKAGAVYEAPEQGGISHFIEHMLFKGTKKHTARQIAEAMDSIGGQINAFSAKEFTCFFAKVRDQHMEMVISLLADMLNNSLFDAGEIEREKNVVIEEIKMYEDAPDELIHDIFSQSLWKTHPIGQPILGTAESVSSVGREKILDYYSKNYQPSNMLITAVGNFKISQFTSLIKKYFKFGAADTFVPQKVAVPKFTIEKQVREKKVEQVHLVIGAPGINESDEDRYKLYVLNSIFGGSMSSRLFQEIRENRGLAYSIFSYATLYKMTGLFAIYAGCGYKECETVTGLILDEIEKIKKKDITKTELNRAREQLKGNIILSLESINSRMNRMGRNEIYFNRQIAIDEVLDNIDKVCEEDVSYMAGRLFKKGKIAFSIIGPEDGEKKLARSLELVP</sequence>
<dbReference type="EMBL" id="MGFH01000051">
    <property type="protein sequence ID" value="OGM06829.1"/>
    <property type="molecule type" value="Genomic_DNA"/>
</dbReference>
<evidence type="ECO:0000313" key="5">
    <source>
        <dbReference type="EMBL" id="OGM06829.1"/>
    </source>
</evidence>
<dbReference type="Pfam" id="PF00675">
    <property type="entry name" value="Peptidase_M16"/>
    <property type="match status" value="1"/>
</dbReference>
<dbReference type="PROSITE" id="PS00143">
    <property type="entry name" value="INSULINASE"/>
    <property type="match status" value="1"/>
</dbReference>
<evidence type="ECO:0000313" key="6">
    <source>
        <dbReference type="Proteomes" id="UP000178735"/>
    </source>
</evidence>
<protein>
    <recommendedName>
        <fullName evidence="7">Peptidase M16</fullName>
    </recommendedName>
</protein>
<dbReference type="STRING" id="1817813.A2008_02530"/>
<dbReference type="InterPro" id="IPR050361">
    <property type="entry name" value="MPP/UQCRC_Complex"/>
</dbReference>
<dbReference type="PANTHER" id="PTHR11851">
    <property type="entry name" value="METALLOPROTEASE"/>
    <property type="match status" value="1"/>
</dbReference>
<reference evidence="5 6" key="1">
    <citation type="journal article" date="2016" name="Nat. Commun.">
        <title>Thousands of microbial genomes shed light on interconnected biogeochemical processes in an aquifer system.</title>
        <authorList>
            <person name="Anantharaman K."/>
            <person name="Brown C.T."/>
            <person name="Hug L.A."/>
            <person name="Sharon I."/>
            <person name="Castelle C.J."/>
            <person name="Probst A.J."/>
            <person name="Thomas B.C."/>
            <person name="Singh A."/>
            <person name="Wilkins M.J."/>
            <person name="Karaoz U."/>
            <person name="Brodie E.L."/>
            <person name="Williams K.H."/>
            <person name="Hubbard S.S."/>
            <person name="Banfield J.F."/>
        </authorList>
    </citation>
    <scope>NUCLEOTIDE SEQUENCE [LARGE SCALE GENOMIC DNA]</scope>
</reference>
<feature type="domain" description="Peptidase M16 C-terminal" evidence="4">
    <location>
        <begin position="166"/>
        <end position="340"/>
    </location>
</feature>
<dbReference type="Pfam" id="PF05193">
    <property type="entry name" value="Peptidase_M16_C"/>
    <property type="match status" value="1"/>
</dbReference>
<dbReference type="SUPFAM" id="SSF63411">
    <property type="entry name" value="LuxS/MPP-like metallohydrolase"/>
    <property type="match status" value="2"/>
</dbReference>
<dbReference type="GO" id="GO:0046872">
    <property type="term" value="F:metal ion binding"/>
    <property type="evidence" value="ECO:0007669"/>
    <property type="project" value="InterPro"/>
</dbReference>
<accession>A0A1F7WWM6</accession>
<evidence type="ECO:0000256" key="1">
    <source>
        <dbReference type="ARBA" id="ARBA00007261"/>
    </source>
</evidence>
<organism evidence="5 6">
    <name type="scientific">Candidatus Wallbacteria bacterium GWC2_49_35</name>
    <dbReference type="NCBI Taxonomy" id="1817813"/>
    <lineage>
        <taxon>Bacteria</taxon>
        <taxon>Candidatus Walliibacteriota</taxon>
    </lineage>
</organism>
<dbReference type="InterPro" id="IPR011765">
    <property type="entry name" value="Pept_M16_N"/>
</dbReference>
<proteinExistence type="inferred from homology"/>
<evidence type="ECO:0000256" key="2">
    <source>
        <dbReference type="RuleBase" id="RU004447"/>
    </source>
</evidence>
<name>A0A1F7WWM6_9BACT</name>
<dbReference type="AlphaFoldDB" id="A0A1F7WWM6"/>
<gene>
    <name evidence="5" type="ORF">A2008_02530</name>
</gene>
<dbReference type="InterPro" id="IPR001431">
    <property type="entry name" value="Pept_M16_Zn_BS"/>
</dbReference>
<comment type="caution">
    <text evidence="5">The sequence shown here is derived from an EMBL/GenBank/DDBJ whole genome shotgun (WGS) entry which is preliminary data.</text>
</comment>
<evidence type="ECO:0000259" key="3">
    <source>
        <dbReference type="Pfam" id="PF00675"/>
    </source>
</evidence>
<dbReference type="Gene3D" id="3.30.830.10">
    <property type="entry name" value="Metalloenzyme, LuxS/M16 peptidase-like"/>
    <property type="match status" value="2"/>
</dbReference>